<organism evidence="1">
    <name type="scientific">Timema genevievae</name>
    <name type="common">Walking stick</name>
    <dbReference type="NCBI Taxonomy" id="629358"/>
    <lineage>
        <taxon>Eukaryota</taxon>
        <taxon>Metazoa</taxon>
        <taxon>Ecdysozoa</taxon>
        <taxon>Arthropoda</taxon>
        <taxon>Hexapoda</taxon>
        <taxon>Insecta</taxon>
        <taxon>Pterygota</taxon>
        <taxon>Neoptera</taxon>
        <taxon>Polyneoptera</taxon>
        <taxon>Phasmatodea</taxon>
        <taxon>Timematodea</taxon>
        <taxon>Timematoidea</taxon>
        <taxon>Timematidae</taxon>
        <taxon>Timema</taxon>
    </lineage>
</organism>
<sequence>MGAVTDILGGQWEQWQASWEDIGSSNRHLGRTMGACAKKKKKPQNLKEKNMAELTQKYFACNMKIHKSLTGGKINMKISPSPVVSHAMVGKINMKISPSPALSNNQINLTTAGELIKKRAGDKVKECMDVLEVCANKGLRSAQSEWGVDEARHMLDQSVKGSCHSNRCTLPDFLTVTEYACTVVTRQLPLCGSYAPQPTPHADPKAV</sequence>
<dbReference type="AlphaFoldDB" id="A0A7R9K5I9"/>
<proteinExistence type="predicted"/>
<protein>
    <submittedName>
        <fullName evidence="1">Uncharacterized protein</fullName>
    </submittedName>
</protein>
<gene>
    <name evidence="1" type="ORF">TGEB3V08_LOCUS8254</name>
</gene>
<reference evidence="1" key="1">
    <citation type="submission" date="2020-11" db="EMBL/GenBank/DDBJ databases">
        <authorList>
            <person name="Tran Van P."/>
        </authorList>
    </citation>
    <scope>NUCLEOTIDE SEQUENCE</scope>
</reference>
<name>A0A7R9K5I9_TIMGE</name>
<accession>A0A7R9K5I9</accession>
<evidence type="ECO:0000313" key="1">
    <source>
        <dbReference type="EMBL" id="CAD7602252.1"/>
    </source>
</evidence>
<dbReference type="EMBL" id="OE843105">
    <property type="protein sequence ID" value="CAD7602252.1"/>
    <property type="molecule type" value="Genomic_DNA"/>
</dbReference>